<reference evidence="1" key="1">
    <citation type="submission" date="2017-05" db="UniProtKB">
        <authorList>
            <consortium name="EnsemblMetazoa"/>
        </authorList>
    </citation>
    <scope>IDENTIFICATION</scope>
</reference>
<dbReference type="InParanoid" id="A0A1X7UII9"/>
<name>A0A1X7UII9_AMPQE</name>
<evidence type="ECO:0000313" key="1">
    <source>
        <dbReference type="EnsemblMetazoa" id="Aqu2.1.27293_001"/>
    </source>
</evidence>
<dbReference type="EnsemblMetazoa" id="Aqu2.1.27293_001">
    <property type="protein sequence ID" value="Aqu2.1.27293_001"/>
    <property type="gene ID" value="Aqu2.1.27293"/>
</dbReference>
<sequence>MTDWIEEDKIDGEFSQCLHLAATKTLATLIIIKADTDQVTGTEKQEENECDEYRETVEDPAGDIAVLWAIERTCGVALKLQ</sequence>
<proteinExistence type="predicted"/>
<protein>
    <submittedName>
        <fullName evidence="1">Uncharacterized protein</fullName>
    </submittedName>
</protein>
<accession>A0A1X7UII9</accession>
<dbReference type="AlphaFoldDB" id="A0A1X7UII9"/>
<organism evidence="1">
    <name type="scientific">Amphimedon queenslandica</name>
    <name type="common">Sponge</name>
    <dbReference type="NCBI Taxonomy" id="400682"/>
    <lineage>
        <taxon>Eukaryota</taxon>
        <taxon>Metazoa</taxon>
        <taxon>Porifera</taxon>
        <taxon>Demospongiae</taxon>
        <taxon>Heteroscleromorpha</taxon>
        <taxon>Haplosclerida</taxon>
        <taxon>Niphatidae</taxon>
        <taxon>Amphimedon</taxon>
    </lineage>
</organism>